<evidence type="ECO:0000313" key="6">
    <source>
        <dbReference type="Proteomes" id="UP000029444"/>
    </source>
</evidence>
<keyword evidence="6" id="KW-1185">Reference proteome</keyword>
<gene>
    <name evidence="5" type="ORF">Y5S_02520</name>
</gene>
<dbReference type="GO" id="GO:1990077">
    <property type="term" value="C:primosome complex"/>
    <property type="evidence" value="ECO:0007669"/>
    <property type="project" value="UniProtKB-KW"/>
</dbReference>
<name>A0A095TP94_9GAMM</name>
<dbReference type="Pfam" id="PF22657">
    <property type="entry name" value="SSB_1"/>
    <property type="match status" value="1"/>
</dbReference>
<dbReference type="GO" id="GO:0006269">
    <property type="term" value="P:DNA replication, synthesis of primer"/>
    <property type="evidence" value="ECO:0007669"/>
    <property type="project" value="UniProtKB-KW"/>
</dbReference>
<dbReference type="NCBIfam" id="TIGR04418">
    <property type="entry name" value="PriB_gamma"/>
    <property type="match status" value="1"/>
</dbReference>
<dbReference type="InterPro" id="IPR000424">
    <property type="entry name" value="Primosome_PriB/ssb"/>
</dbReference>
<dbReference type="SUPFAM" id="SSF50249">
    <property type="entry name" value="Nucleic acid-binding proteins"/>
    <property type="match status" value="1"/>
</dbReference>
<dbReference type="AlphaFoldDB" id="A0A095TP94"/>
<dbReference type="Gene3D" id="2.40.50.140">
    <property type="entry name" value="Nucleic acid-binding proteins"/>
    <property type="match status" value="1"/>
</dbReference>
<proteinExistence type="predicted"/>
<comment type="caution">
    <text evidence="5">The sequence shown here is derived from an EMBL/GenBank/DDBJ whole genome shotgun (WGS) entry which is preliminary data.</text>
</comment>
<evidence type="ECO:0000256" key="4">
    <source>
        <dbReference type="PROSITE-ProRule" id="PRU00252"/>
    </source>
</evidence>
<evidence type="ECO:0000256" key="1">
    <source>
        <dbReference type="ARBA" id="ARBA00022515"/>
    </source>
</evidence>
<accession>A0A095TP94</accession>
<keyword evidence="2" id="KW-0235">DNA replication</keyword>
<keyword evidence="3 4" id="KW-0238">DNA-binding</keyword>
<dbReference type="GO" id="GO:0003697">
    <property type="term" value="F:single-stranded DNA binding"/>
    <property type="evidence" value="ECO:0007669"/>
    <property type="project" value="InterPro"/>
</dbReference>
<dbReference type="PATRIC" id="fig|1177154.3.peg.2555"/>
<dbReference type="PROSITE" id="PS50935">
    <property type="entry name" value="SSB"/>
    <property type="match status" value="1"/>
</dbReference>
<dbReference type="InterPro" id="IPR012340">
    <property type="entry name" value="NA-bd_OB-fold"/>
</dbReference>
<dbReference type="STRING" id="1177154.Y5S_02520"/>
<evidence type="ECO:0000256" key="3">
    <source>
        <dbReference type="ARBA" id="ARBA00023125"/>
    </source>
</evidence>
<keyword evidence="1" id="KW-0639">Primosome</keyword>
<dbReference type="RefSeq" id="WP_035233464.1">
    <property type="nucleotide sequence ID" value="NZ_ARXV01000010.1"/>
</dbReference>
<evidence type="ECO:0000256" key="2">
    <source>
        <dbReference type="ARBA" id="ARBA00022705"/>
    </source>
</evidence>
<dbReference type="OrthoDB" id="9180733at2"/>
<dbReference type="EMBL" id="ARXV01000010">
    <property type="protein sequence ID" value="KGD64218.1"/>
    <property type="molecule type" value="Genomic_DNA"/>
</dbReference>
<dbReference type="InterPro" id="IPR023646">
    <property type="entry name" value="Prisomal_replication_PriB"/>
</dbReference>
<protein>
    <submittedName>
        <fullName evidence="5">Primosomal replication protein N</fullName>
    </submittedName>
</protein>
<dbReference type="Proteomes" id="UP000029444">
    <property type="component" value="Unassembled WGS sequence"/>
</dbReference>
<sequence length="104" mass="11568">MESNYCELTGVIATLEKVALTPAGVPRQRLWLEHRSRQLEDGHPREVQARIAVILAGGMTRQAQSLKEGQRIKVTGCLSRAGYKGDARDRLQLIAQTLDTLNQD</sequence>
<dbReference type="eggNOG" id="COG2965">
    <property type="taxonomic scope" value="Bacteria"/>
</dbReference>
<evidence type="ECO:0000313" key="5">
    <source>
        <dbReference type="EMBL" id="KGD64218.1"/>
    </source>
</evidence>
<reference evidence="5 6" key="1">
    <citation type="submission" date="2012-09" db="EMBL/GenBank/DDBJ databases">
        <title>Genome Sequence of alkane-degrading Bacterium Alcanivorax sp. 19-m-6.</title>
        <authorList>
            <person name="Lai Q."/>
            <person name="Shao Z."/>
        </authorList>
    </citation>
    <scope>NUCLEOTIDE SEQUENCE [LARGE SCALE GENOMIC DNA]</scope>
    <source>
        <strain evidence="5 6">19-m-6</strain>
    </source>
</reference>
<organism evidence="5 6">
    <name type="scientific">Alcanivorax nanhaiticus</name>
    <dbReference type="NCBI Taxonomy" id="1177154"/>
    <lineage>
        <taxon>Bacteria</taxon>
        <taxon>Pseudomonadati</taxon>
        <taxon>Pseudomonadota</taxon>
        <taxon>Gammaproteobacteria</taxon>
        <taxon>Oceanospirillales</taxon>
        <taxon>Alcanivoracaceae</taxon>
        <taxon>Alcanivorax</taxon>
    </lineage>
</organism>